<dbReference type="GO" id="GO:0019722">
    <property type="term" value="P:calcium-mediated signaling"/>
    <property type="evidence" value="ECO:0007669"/>
    <property type="project" value="InterPro"/>
</dbReference>
<dbReference type="SUPFAM" id="SSF54928">
    <property type="entry name" value="RNA-binding domain, RBD"/>
    <property type="match status" value="1"/>
</dbReference>
<dbReference type="CDD" id="cd12434">
    <property type="entry name" value="RRM_RCAN_like"/>
    <property type="match status" value="1"/>
</dbReference>
<dbReference type="InterPro" id="IPR006931">
    <property type="entry name" value="Calcipressin"/>
</dbReference>
<dbReference type="PANTHER" id="PTHR10300:SF14">
    <property type="entry name" value="PROTEIN SARAH"/>
    <property type="match status" value="1"/>
</dbReference>
<name>A0A8X6PL70_NEPPI</name>
<proteinExistence type="inferred from homology"/>
<feature type="region of interest" description="Disordered" evidence="2">
    <location>
        <begin position="200"/>
        <end position="232"/>
    </location>
</feature>
<dbReference type="Pfam" id="PF04847">
    <property type="entry name" value="Calcipressin"/>
    <property type="match status" value="1"/>
</dbReference>
<dbReference type="AlphaFoldDB" id="A0A8X6PL70"/>
<evidence type="ECO:0000256" key="1">
    <source>
        <dbReference type="ARBA" id="ARBA00008209"/>
    </source>
</evidence>
<dbReference type="EMBL" id="BMAW01021536">
    <property type="protein sequence ID" value="GFT73334.1"/>
    <property type="molecule type" value="Genomic_DNA"/>
</dbReference>
<dbReference type="GO" id="GO:0005737">
    <property type="term" value="C:cytoplasm"/>
    <property type="evidence" value="ECO:0007669"/>
    <property type="project" value="TreeGrafter"/>
</dbReference>
<dbReference type="InterPro" id="IPR035979">
    <property type="entry name" value="RBD_domain_sf"/>
</dbReference>
<sequence>MIFVFPRFFFSFAGENMLENIEDDVDISEELADTSDLPTSLIVTNLESNMFSEDSQKNQLEEIFRQFDAEATFQYFKSFRRVRVNFTNPTAAANARIQCHQTKIGDSIVNCYFAQPVTSAGNKDGESSDSYLQPPSPVRQFLISPPASPPVGWEPVDEAQPCINYDLLAALAKLTPGEAHELHPPSRTQPGIVVHVCEDQNTEGRRMKIVQTRRPDSMDSSSSSSPPSSPTS</sequence>
<dbReference type="InterPro" id="IPR012677">
    <property type="entry name" value="Nucleotide-bd_a/b_plait_sf"/>
</dbReference>
<gene>
    <name evidence="3" type="primary">sra</name>
    <name evidence="3" type="ORF">NPIL_248791</name>
</gene>
<dbReference type="OrthoDB" id="17212at2759"/>
<accession>A0A8X6PL70</accession>
<evidence type="ECO:0000313" key="4">
    <source>
        <dbReference type="Proteomes" id="UP000887013"/>
    </source>
</evidence>
<evidence type="ECO:0000256" key="2">
    <source>
        <dbReference type="SAM" id="MobiDB-lite"/>
    </source>
</evidence>
<evidence type="ECO:0000313" key="3">
    <source>
        <dbReference type="EMBL" id="GFT73334.1"/>
    </source>
</evidence>
<dbReference type="GO" id="GO:0005634">
    <property type="term" value="C:nucleus"/>
    <property type="evidence" value="ECO:0007669"/>
    <property type="project" value="TreeGrafter"/>
</dbReference>
<comment type="similarity">
    <text evidence="1">Belongs to the RCAN family.</text>
</comment>
<dbReference type="FunFam" id="3.30.70.330:FF:000092">
    <property type="entry name" value="Calcipressin-2 isoform 2"/>
    <property type="match status" value="1"/>
</dbReference>
<dbReference type="PANTHER" id="PTHR10300">
    <property type="entry name" value="CALCIPRESSIN"/>
    <property type="match status" value="1"/>
</dbReference>
<dbReference type="Gene3D" id="3.30.70.330">
    <property type="match status" value="1"/>
</dbReference>
<protein>
    <submittedName>
        <fullName evidence="3">Protein sarah</fullName>
    </submittedName>
</protein>
<dbReference type="Proteomes" id="UP000887013">
    <property type="component" value="Unassembled WGS sequence"/>
</dbReference>
<dbReference type="GO" id="GO:0008597">
    <property type="term" value="F:calcium-dependent protein serine/threonine phosphatase regulator activity"/>
    <property type="evidence" value="ECO:0007669"/>
    <property type="project" value="TreeGrafter"/>
</dbReference>
<reference evidence="3" key="1">
    <citation type="submission" date="2020-08" db="EMBL/GenBank/DDBJ databases">
        <title>Multicomponent nature underlies the extraordinary mechanical properties of spider dragline silk.</title>
        <authorList>
            <person name="Kono N."/>
            <person name="Nakamura H."/>
            <person name="Mori M."/>
            <person name="Yoshida Y."/>
            <person name="Ohtoshi R."/>
            <person name="Malay A.D."/>
            <person name="Moran D.A.P."/>
            <person name="Tomita M."/>
            <person name="Numata K."/>
            <person name="Arakawa K."/>
        </authorList>
    </citation>
    <scope>NUCLEOTIDE SEQUENCE</scope>
</reference>
<dbReference type="GO" id="GO:0007617">
    <property type="term" value="P:mating behavior"/>
    <property type="evidence" value="ECO:0007669"/>
    <property type="project" value="UniProtKB-ARBA"/>
</dbReference>
<comment type="caution">
    <text evidence="3">The sequence shown here is derived from an EMBL/GenBank/DDBJ whole genome shotgun (WGS) entry which is preliminary data.</text>
</comment>
<organism evidence="3 4">
    <name type="scientific">Nephila pilipes</name>
    <name type="common">Giant wood spider</name>
    <name type="synonym">Nephila maculata</name>
    <dbReference type="NCBI Taxonomy" id="299642"/>
    <lineage>
        <taxon>Eukaryota</taxon>
        <taxon>Metazoa</taxon>
        <taxon>Ecdysozoa</taxon>
        <taxon>Arthropoda</taxon>
        <taxon>Chelicerata</taxon>
        <taxon>Arachnida</taxon>
        <taxon>Araneae</taxon>
        <taxon>Araneomorphae</taxon>
        <taxon>Entelegynae</taxon>
        <taxon>Araneoidea</taxon>
        <taxon>Nephilidae</taxon>
        <taxon>Nephila</taxon>
    </lineage>
</organism>
<dbReference type="GO" id="GO:0003676">
    <property type="term" value="F:nucleic acid binding"/>
    <property type="evidence" value="ECO:0007669"/>
    <property type="project" value="InterPro"/>
</dbReference>
<keyword evidence="4" id="KW-1185">Reference proteome</keyword>